<organism evidence="2 3">
    <name type="scientific">Echinococcus granulosus</name>
    <name type="common">Hydatid tapeworm</name>
    <dbReference type="NCBI Taxonomy" id="6210"/>
    <lineage>
        <taxon>Eukaryota</taxon>
        <taxon>Metazoa</taxon>
        <taxon>Spiralia</taxon>
        <taxon>Lophotrochozoa</taxon>
        <taxon>Platyhelminthes</taxon>
        <taxon>Cestoda</taxon>
        <taxon>Eucestoda</taxon>
        <taxon>Cyclophyllidea</taxon>
        <taxon>Taeniidae</taxon>
        <taxon>Echinococcus</taxon>
        <taxon>Echinococcus granulosus group</taxon>
    </lineage>
</organism>
<feature type="transmembrane region" description="Helical" evidence="1">
    <location>
        <begin position="148"/>
        <end position="170"/>
    </location>
</feature>
<gene>
    <name evidence="2" type="ORF">EGR_10325</name>
</gene>
<sequence length="208" mass="23821">MDCVDCLCLNGEIHNYIFRFLTNSPLCVVVSSPNCTIFWLEVMCLSGISLLLAQIDMNEWRDANAILLLNMFIGEGLFYCKFSALCCSKQSTLHDIFARGYALIKNVIITGTDKHERMGRCKSHTFTECVYRRGLYLEKTLLHQYSDIYRYSSILCVTVILIWEVWPVILSIDYNFAASTGISVQLFCRCLNVLLMCSKLADLFVITR</sequence>
<dbReference type="Proteomes" id="UP000019149">
    <property type="component" value="Unassembled WGS sequence"/>
</dbReference>
<evidence type="ECO:0000256" key="1">
    <source>
        <dbReference type="SAM" id="Phobius"/>
    </source>
</evidence>
<dbReference type="AlphaFoldDB" id="W6U1B0"/>
<dbReference type="KEGG" id="egl:EGR_10325"/>
<keyword evidence="3" id="KW-1185">Reference proteome</keyword>
<keyword evidence="1" id="KW-0472">Membrane</keyword>
<evidence type="ECO:0000313" key="2">
    <source>
        <dbReference type="EMBL" id="EUB54818.1"/>
    </source>
</evidence>
<comment type="caution">
    <text evidence="2">The sequence shown here is derived from an EMBL/GenBank/DDBJ whole genome shotgun (WGS) entry which is preliminary data.</text>
</comment>
<proteinExistence type="predicted"/>
<keyword evidence="1" id="KW-1133">Transmembrane helix</keyword>
<protein>
    <submittedName>
        <fullName evidence="2">Uncharacterized protein</fullName>
    </submittedName>
</protein>
<keyword evidence="1" id="KW-0812">Transmembrane</keyword>
<dbReference type="EMBL" id="APAU02000209">
    <property type="protein sequence ID" value="EUB54818.1"/>
    <property type="molecule type" value="Genomic_DNA"/>
</dbReference>
<name>W6U1B0_ECHGR</name>
<accession>W6U1B0</accession>
<evidence type="ECO:0000313" key="3">
    <source>
        <dbReference type="Proteomes" id="UP000019149"/>
    </source>
</evidence>
<reference evidence="2 3" key="1">
    <citation type="journal article" date="2013" name="Nat. Genet.">
        <title>The genome of the hydatid tapeworm Echinococcus granulosus.</title>
        <authorList>
            <person name="Zheng H."/>
            <person name="Zhang W."/>
            <person name="Zhang L."/>
            <person name="Zhang Z."/>
            <person name="Li J."/>
            <person name="Lu G."/>
            <person name="Zhu Y."/>
            <person name="Wang Y."/>
            <person name="Huang Y."/>
            <person name="Liu J."/>
            <person name="Kang H."/>
            <person name="Chen J."/>
            <person name="Wang L."/>
            <person name="Chen A."/>
            <person name="Yu S."/>
            <person name="Gao Z."/>
            <person name="Jin L."/>
            <person name="Gu W."/>
            <person name="Wang Z."/>
            <person name="Zhao L."/>
            <person name="Shi B."/>
            <person name="Wen H."/>
            <person name="Lin R."/>
            <person name="Jones M.K."/>
            <person name="Brejova B."/>
            <person name="Vinar T."/>
            <person name="Zhao G."/>
            <person name="McManus D.P."/>
            <person name="Chen Z."/>
            <person name="Zhou Y."/>
            <person name="Wang S."/>
        </authorList>
    </citation>
    <scope>NUCLEOTIDE SEQUENCE [LARGE SCALE GENOMIC DNA]</scope>
</reference>
<dbReference type="GeneID" id="36346040"/>
<dbReference type="CTD" id="36346040"/>
<dbReference type="RefSeq" id="XP_024346014.1">
    <property type="nucleotide sequence ID" value="XM_024499574.1"/>
</dbReference>